<dbReference type="GO" id="GO:0005739">
    <property type="term" value="C:mitochondrion"/>
    <property type="evidence" value="ECO:0007669"/>
    <property type="project" value="TreeGrafter"/>
</dbReference>
<dbReference type="GO" id="GO:0070813">
    <property type="term" value="P:hydrogen sulfide metabolic process"/>
    <property type="evidence" value="ECO:0007669"/>
    <property type="project" value="TreeGrafter"/>
</dbReference>
<accession>A0AAN8EZS0</accession>
<dbReference type="Proteomes" id="UP001331761">
    <property type="component" value="Unassembled WGS sequence"/>
</dbReference>
<evidence type="ECO:0000313" key="2">
    <source>
        <dbReference type="Proteomes" id="UP001331761"/>
    </source>
</evidence>
<organism evidence="1 2">
    <name type="scientific">Trichostrongylus colubriformis</name>
    <name type="common">Black scour worm</name>
    <dbReference type="NCBI Taxonomy" id="6319"/>
    <lineage>
        <taxon>Eukaryota</taxon>
        <taxon>Metazoa</taxon>
        <taxon>Ecdysozoa</taxon>
        <taxon>Nematoda</taxon>
        <taxon>Chromadorea</taxon>
        <taxon>Rhabditida</taxon>
        <taxon>Rhabditina</taxon>
        <taxon>Rhabditomorpha</taxon>
        <taxon>Strongyloidea</taxon>
        <taxon>Trichostrongylidae</taxon>
        <taxon>Trichostrongylus</taxon>
    </lineage>
</organism>
<dbReference type="PANTHER" id="PTHR43084:SF1">
    <property type="entry name" value="PERSULFIDE DIOXYGENASE ETHE1, MITOCHONDRIAL"/>
    <property type="match status" value="1"/>
</dbReference>
<dbReference type="GO" id="GO:0050313">
    <property type="term" value="F:sulfur dioxygenase activity"/>
    <property type="evidence" value="ECO:0007669"/>
    <property type="project" value="TreeGrafter"/>
</dbReference>
<sequence length="46" mass="5218">MKPHPLIFRQLVEYASSTYTYILGCAATREAVIIDPVIETAHRDAR</sequence>
<evidence type="ECO:0000313" key="1">
    <source>
        <dbReference type="EMBL" id="KAK5970365.1"/>
    </source>
</evidence>
<proteinExistence type="predicted"/>
<name>A0AAN8EZS0_TRICO</name>
<dbReference type="AlphaFoldDB" id="A0AAN8EZS0"/>
<dbReference type="EMBL" id="WIXE01019105">
    <property type="protein sequence ID" value="KAK5970365.1"/>
    <property type="molecule type" value="Genomic_DNA"/>
</dbReference>
<feature type="non-terminal residue" evidence="1">
    <location>
        <position position="46"/>
    </location>
</feature>
<dbReference type="Gene3D" id="3.60.15.10">
    <property type="entry name" value="Ribonuclease Z/Hydroxyacylglutathione hydrolase-like"/>
    <property type="match status" value="1"/>
</dbReference>
<dbReference type="InterPro" id="IPR036866">
    <property type="entry name" value="RibonucZ/Hydroxyglut_hydro"/>
</dbReference>
<gene>
    <name evidence="1" type="ORF">GCK32_015696</name>
</gene>
<dbReference type="InterPro" id="IPR051682">
    <property type="entry name" value="Mito_Persulfide_Diox"/>
</dbReference>
<keyword evidence="2" id="KW-1185">Reference proteome</keyword>
<dbReference type="GO" id="GO:0006749">
    <property type="term" value="P:glutathione metabolic process"/>
    <property type="evidence" value="ECO:0007669"/>
    <property type="project" value="TreeGrafter"/>
</dbReference>
<protein>
    <recommendedName>
        <fullName evidence="3">MBL fold metallo-hydrolase</fullName>
    </recommendedName>
</protein>
<comment type="caution">
    <text evidence="1">The sequence shown here is derived from an EMBL/GenBank/DDBJ whole genome shotgun (WGS) entry which is preliminary data.</text>
</comment>
<reference evidence="1 2" key="1">
    <citation type="submission" date="2019-10" db="EMBL/GenBank/DDBJ databases">
        <title>Assembly and Annotation for the nematode Trichostrongylus colubriformis.</title>
        <authorList>
            <person name="Martin J."/>
        </authorList>
    </citation>
    <scope>NUCLEOTIDE SEQUENCE [LARGE SCALE GENOMIC DNA]</scope>
    <source>
        <strain evidence="1">G859</strain>
        <tissue evidence="1">Whole worm</tissue>
    </source>
</reference>
<evidence type="ECO:0008006" key="3">
    <source>
        <dbReference type="Google" id="ProtNLM"/>
    </source>
</evidence>
<dbReference type="PANTHER" id="PTHR43084">
    <property type="entry name" value="PERSULFIDE DIOXYGENASE ETHE1"/>
    <property type="match status" value="1"/>
</dbReference>